<dbReference type="Pfam" id="PF01061">
    <property type="entry name" value="ABC2_membrane"/>
    <property type="match status" value="1"/>
</dbReference>
<feature type="transmembrane region" description="Helical" evidence="6">
    <location>
        <begin position="377"/>
        <end position="405"/>
    </location>
</feature>
<proteinExistence type="predicted"/>
<dbReference type="Gene3D" id="3.40.50.300">
    <property type="entry name" value="P-loop containing nucleotide triphosphate hydrolases"/>
    <property type="match status" value="1"/>
</dbReference>
<dbReference type="InterPro" id="IPR027417">
    <property type="entry name" value="P-loop_NTPase"/>
</dbReference>
<keyword evidence="4 6" id="KW-1133">Transmembrane helix</keyword>
<keyword evidence="8" id="KW-0067">ATP-binding</keyword>
<feature type="transmembrane region" description="Helical" evidence="6">
    <location>
        <begin position="338"/>
        <end position="371"/>
    </location>
</feature>
<evidence type="ECO:0000256" key="6">
    <source>
        <dbReference type="SAM" id="Phobius"/>
    </source>
</evidence>
<dbReference type="GO" id="GO:0043190">
    <property type="term" value="C:ATP-binding cassette (ABC) transporter complex"/>
    <property type="evidence" value="ECO:0007669"/>
    <property type="project" value="TreeGrafter"/>
</dbReference>
<evidence type="ECO:0000256" key="2">
    <source>
        <dbReference type="ARBA" id="ARBA00022448"/>
    </source>
</evidence>
<dbReference type="GO" id="GO:0042632">
    <property type="term" value="P:cholesterol homeostasis"/>
    <property type="evidence" value="ECO:0007669"/>
    <property type="project" value="TreeGrafter"/>
</dbReference>
<keyword evidence="3 6" id="KW-0812">Transmembrane</keyword>
<name>A0AAV4HKB5_9GAST</name>
<dbReference type="InterPro" id="IPR050352">
    <property type="entry name" value="ABCG_transporters"/>
</dbReference>
<organism evidence="8 9">
    <name type="scientific">Elysia marginata</name>
    <dbReference type="NCBI Taxonomy" id="1093978"/>
    <lineage>
        <taxon>Eukaryota</taxon>
        <taxon>Metazoa</taxon>
        <taxon>Spiralia</taxon>
        <taxon>Lophotrochozoa</taxon>
        <taxon>Mollusca</taxon>
        <taxon>Gastropoda</taxon>
        <taxon>Heterobranchia</taxon>
        <taxon>Euthyneura</taxon>
        <taxon>Panpulmonata</taxon>
        <taxon>Sacoglossa</taxon>
        <taxon>Placobranchoidea</taxon>
        <taxon>Plakobranchidae</taxon>
        <taxon>Elysia</taxon>
    </lineage>
</organism>
<evidence type="ECO:0000313" key="8">
    <source>
        <dbReference type="EMBL" id="GFR98648.1"/>
    </source>
</evidence>
<sequence>MQYGSLLRAQILTFHNFQALPLASTHFTEILLLDEPTSGLDSFTARHLVSTLVELAHKGDKLVVMTVHQPRQDIVNMLDKLAILTSGQLAYLGPPSEMVTHFTSIGYPCPKNQNPCDVYIDVTSVDRRNPEREKETLARAKSICQAFQQSNLHEDIVHNFAGDTKYRLDDNTDLALTKLNQVDVTSVDRRKPEREKETLSRAKSICQAFQQSKLHEDIVHNFAGDTKCRLDDNTDLATPKLNQGPSWFRVFQCLLERMNVHLWRDRSRFVGRLTQQAFFVPFLILYIGRVGDGVGGIQDRLGLIYQAVSSAPYLALTNAVAIIPTLRETYYRESHDGMYSIATFLAAYYVHTLPFNIISGALFSTFLYWVVGFKDDLVVFGMFVLVIIMMGQFGEMMAVGFMGVIRPVQLACDTTSLLFNTSAFFGSGLIRSLATMPKVLENIGFVAIHRYSTETVMANEFHGLKLACSHDQCLSGDDFLASHYPGARDHISRNFWVMGGYILAVLAIAICMFKARGVPTLH</sequence>
<evidence type="ECO:0000256" key="4">
    <source>
        <dbReference type="ARBA" id="ARBA00022989"/>
    </source>
</evidence>
<dbReference type="GO" id="GO:0016324">
    <property type="term" value="C:apical plasma membrane"/>
    <property type="evidence" value="ECO:0007669"/>
    <property type="project" value="TreeGrafter"/>
</dbReference>
<evidence type="ECO:0000256" key="1">
    <source>
        <dbReference type="ARBA" id="ARBA00004141"/>
    </source>
</evidence>
<feature type="domain" description="ABC-2 type transporter transmembrane" evidence="7">
    <location>
        <begin position="251"/>
        <end position="461"/>
    </location>
</feature>
<reference evidence="8 9" key="1">
    <citation type="journal article" date="2021" name="Elife">
        <title>Chloroplast acquisition without the gene transfer in kleptoplastic sea slugs, Plakobranchus ocellatus.</title>
        <authorList>
            <person name="Maeda T."/>
            <person name="Takahashi S."/>
            <person name="Yoshida T."/>
            <person name="Shimamura S."/>
            <person name="Takaki Y."/>
            <person name="Nagai Y."/>
            <person name="Toyoda A."/>
            <person name="Suzuki Y."/>
            <person name="Arimoto A."/>
            <person name="Ishii H."/>
            <person name="Satoh N."/>
            <person name="Nishiyama T."/>
            <person name="Hasebe M."/>
            <person name="Maruyama T."/>
            <person name="Minagawa J."/>
            <person name="Obokata J."/>
            <person name="Shigenobu S."/>
        </authorList>
    </citation>
    <scope>NUCLEOTIDE SEQUENCE [LARGE SCALE GENOMIC DNA]</scope>
</reference>
<keyword evidence="9" id="KW-1185">Reference proteome</keyword>
<dbReference type="GO" id="GO:0005524">
    <property type="term" value="F:ATP binding"/>
    <property type="evidence" value="ECO:0007669"/>
    <property type="project" value="UniProtKB-KW"/>
</dbReference>
<keyword evidence="2" id="KW-0813">Transport</keyword>
<evidence type="ECO:0000256" key="5">
    <source>
        <dbReference type="ARBA" id="ARBA00023136"/>
    </source>
</evidence>
<keyword evidence="5 6" id="KW-0472">Membrane</keyword>
<comment type="caution">
    <text evidence="8">The sequence shown here is derived from an EMBL/GenBank/DDBJ whole genome shotgun (WGS) entry which is preliminary data.</text>
</comment>
<dbReference type="InterPro" id="IPR013525">
    <property type="entry name" value="ABC2_TM"/>
</dbReference>
<gene>
    <name evidence="8" type="ORF">ElyMa_004507400</name>
</gene>
<accession>A0AAV4HKB5</accession>
<comment type="subcellular location">
    <subcellularLocation>
        <location evidence="1">Membrane</location>
        <topology evidence="1">Multi-pass membrane protein</topology>
    </subcellularLocation>
</comment>
<dbReference type="AlphaFoldDB" id="A0AAV4HKB5"/>
<dbReference type="GO" id="GO:0140359">
    <property type="term" value="F:ABC-type transporter activity"/>
    <property type="evidence" value="ECO:0007669"/>
    <property type="project" value="InterPro"/>
</dbReference>
<protein>
    <submittedName>
        <fullName evidence="8">ATP-binding cassette sub-family G member 5</fullName>
    </submittedName>
</protein>
<dbReference type="PANTHER" id="PTHR48041">
    <property type="entry name" value="ABC TRANSPORTER G FAMILY MEMBER 28"/>
    <property type="match status" value="1"/>
</dbReference>
<evidence type="ECO:0000256" key="3">
    <source>
        <dbReference type="ARBA" id="ARBA00022692"/>
    </source>
</evidence>
<dbReference type="Proteomes" id="UP000762676">
    <property type="component" value="Unassembled WGS sequence"/>
</dbReference>
<keyword evidence="8" id="KW-0547">Nucleotide-binding</keyword>
<evidence type="ECO:0000259" key="7">
    <source>
        <dbReference type="Pfam" id="PF01061"/>
    </source>
</evidence>
<feature type="transmembrane region" description="Helical" evidence="6">
    <location>
        <begin position="495"/>
        <end position="513"/>
    </location>
</feature>
<dbReference type="EMBL" id="BMAT01009103">
    <property type="protein sequence ID" value="GFR98648.1"/>
    <property type="molecule type" value="Genomic_DNA"/>
</dbReference>
<dbReference type="GO" id="GO:0033344">
    <property type="term" value="P:cholesterol efflux"/>
    <property type="evidence" value="ECO:0007669"/>
    <property type="project" value="TreeGrafter"/>
</dbReference>
<evidence type="ECO:0000313" key="9">
    <source>
        <dbReference type="Proteomes" id="UP000762676"/>
    </source>
</evidence>
<dbReference type="PANTHER" id="PTHR48041:SF113">
    <property type="entry name" value="ATP-BINDING CASSETTE SUB-FAMILY G MEMBER 5"/>
    <property type="match status" value="1"/>
</dbReference>
<dbReference type="SUPFAM" id="SSF52540">
    <property type="entry name" value="P-loop containing nucleoside triphosphate hydrolases"/>
    <property type="match status" value="1"/>
</dbReference>